<feature type="region of interest" description="Disordered" evidence="5">
    <location>
        <begin position="328"/>
        <end position="357"/>
    </location>
</feature>
<dbReference type="PANTHER" id="PTHR13501:SF10">
    <property type="entry name" value="LARGE RIBOSOMAL SUBUNIT PROTEIN UL22M"/>
    <property type="match status" value="1"/>
</dbReference>
<dbReference type="FunCoup" id="A0A1J7IPG9">
    <property type="interactions" value="243"/>
</dbReference>
<proteinExistence type="inferred from homology"/>
<dbReference type="SUPFAM" id="SSF54843">
    <property type="entry name" value="Ribosomal protein L22"/>
    <property type="match status" value="1"/>
</dbReference>
<dbReference type="InParanoid" id="A0A1J7IPG9"/>
<name>A0A1J7IPG9_9PEZI</name>
<dbReference type="InterPro" id="IPR036394">
    <property type="entry name" value="Ribosomal_uL22_sf"/>
</dbReference>
<protein>
    <submittedName>
        <fullName evidence="6">Ribosomal protein L22</fullName>
    </submittedName>
</protein>
<dbReference type="GO" id="GO:0015934">
    <property type="term" value="C:large ribosomal subunit"/>
    <property type="evidence" value="ECO:0007669"/>
    <property type="project" value="InterPro"/>
</dbReference>
<dbReference type="InterPro" id="IPR001063">
    <property type="entry name" value="Ribosomal_uL22"/>
</dbReference>
<evidence type="ECO:0000256" key="4">
    <source>
        <dbReference type="RuleBase" id="RU004005"/>
    </source>
</evidence>
<evidence type="ECO:0000313" key="6">
    <source>
        <dbReference type="EMBL" id="OIW29261.1"/>
    </source>
</evidence>
<reference evidence="6 7" key="1">
    <citation type="submission" date="2016-10" db="EMBL/GenBank/DDBJ databases">
        <title>Draft genome sequence of Coniochaeta ligniaria NRRL30616, a lignocellulolytic fungus for bioabatement of inhibitors in plant biomass hydrolysates.</title>
        <authorList>
            <consortium name="DOE Joint Genome Institute"/>
            <person name="Jimenez D.J."/>
            <person name="Hector R.E."/>
            <person name="Riley R."/>
            <person name="Sun H."/>
            <person name="Grigoriev I.V."/>
            <person name="Van Elsas J.D."/>
            <person name="Nichols N.N."/>
        </authorList>
    </citation>
    <scope>NUCLEOTIDE SEQUENCE [LARGE SCALE GENOMIC DNA]</scope>
    <source>
        <strain evidence="6 7">NRRL 30616</strain>
    </source>
</reference>
<organism evidence="6 7">
    <name type="scientific">Coniochaeta ligniaria NRRL 30616</name>
    <dbReference type="NCBI Taxonomy" id="1408157"/>
    <lineage>
        <taxon>Eukaryota</taxon>
        <taxon>Fungi</taxon>
        <taxon>Dikarya</taxon>
        <taxon>Ascomycota</taxon>
        <taxon>Pezizomycotina</taxon>
        <taxon>Sordariomycetes</taxon>
        <taxon>Sordariomycetidae</taxon>
        <taxon>Coniochaetales</taxon>
        <taxon>Coniochaetaceae</taxon>
        <taxon>Coniochaeta</taxon>
    </lineage>
</organism>
<sequence length="357" mass="40517">MPTRRLLQSAASLAPSASSCTSTRALLALQHLSISSPSHPSRLPITQRRNAWFGFGRKKTVSSEEIESVSKELLPADHRMKLQKQVRGGGIEPDSIFSDEVEEAEKKTAADAEASDITGGLNRGKDVLARAIDPDPRSRVRWERKMVIRHVAKATDPFSREPRLARIKRTEKQLHEKSPWLGTSVKKLVHLSRQIAGKTVEEALVQMRYSKKKMAKEIAYQLELARDRAVVERGMGLGGVKVQSEDAAEDGVKDARKEVQQIKTKDGKYIEIDDPTKLYIAQSWVERGPLRGFRKSPRARGRMDLIKKPSTSISVLLKEQKTLIREHKEREEKKHRQGPWVHLPDRPITAQRQHYSW</sequence>
<dbReference type="InterPro" id="IPR047867">
    <property type="entry name" value="Ribosomal_uL22_bac/org-type"/>
</dbReference>
<dbReference type="STRING" id="1408157.A0A1J7IPG9"/>
<evidence type="ECO:0000256" key="5">
    <source>
        <dbReference type="SAM" id="MobiDB-lite"/>
    </source>
</evidence>
<dbReference type="FunFam" id="3.90.470.10:FF:000017">
    <property type="entry name" value="54S ribosomal protein L22, mitochondrial"/>
    <property type="match status" value="1"/>
</dbReference>
<keyword evidence="3 4" id="KW-0687">Ribonucleoprotein</keyword>
<dbReference type="CDD" id="cd00336">
    <property type="entry name" value="Ribosomal_L22"/>
    <property type="match status" value="1"/>
</dbReference>
<evidence type="ECO:0000256" key="1">
    <source>
        <dbReference type="ARBA" id="ARBA00009451"/>
    </source>
</evidence>
<keyword evidence="2 4" id="KW-0689">Ribosomal protein</keyword>
<dbReference type="PANTHER" id="PTHR13501">
    <property type="entry name" value="CHLOROPLAST 50S RIBOSOMAL PROTEIN L22-RELATED"/>
    <property type="match status" value="1"/>
</dbReference>
<dbReference type="OrthoDB" id="416470at2759"/>
<dbReference type="Pfam" id="PF00237">
    <property type="entry name" value="Ribosomal_L22"/>
    <property type="match status" value="1"/>
</dbReference>
<evidence type="ECO:0000256" key="2">
    <source>
        <dbReference type="ARBA" id="ARBA00022980"/>
    </source>
</evidence>
<dbReference type="GO" id="GO:0003735">
    <property type="term" value="F:structural constituent of ribosome"/>
    <property type="evidence" value="ECO:0007669"/>
    <property type="project" value="InterPro"/>
</dbReference>
<keyword evidence="7" id="KW-1185">Reference proteome</keyword>
<evidence type="ECO:0000313" key="7">
    <source>
        <dbReference type="Proteomes" id="UP000182658"/>
    </source>
</evidence>
<evidence type="ECO:0000256" key="3">
    <source>
        <dbReference type="ARBA" id="ARBA00023274"/>
    </source>
</evidence>
<dbReference type="Gene3D" id="3.90.470.10">
    <property type="entry name" value="Ribosomal protein L22/L17"/>
    <property type="match status" value="1"/>
</dbReference>
<accession>A0A1J7IPG9</accession>
<dbReference type="Proteomes" id="UP000182658">
    <property type="component" value="Unassembled WGS sequence"/>
</dbReference>
<dbReference type="AlphaFoldDB" id="A0A1J7IPG9"/>
<comment type="similarity">
    <text evidence="1 4">Belongs to the universal ribosomal protein uL22 family.</text>
</comment>
<dbReference type="PROSITE" id="PS51257">
    <property type="entry name" value="PROKAR_LIPOPROTEIN"/>
    <property type="match status" value="1"/>
</dbReference>
<gene>
    <name evidence="6" type="ORF">CONLIGDRAFT_645390</name>
</gene>
<dbReference type="GO" id="GO:0006412">
    <property type="term" value="P:translation"/>
    <property type="evidence" value="ECO:0007669"/>
    <property type="project" value="InterPro"/>
</dbReference>
<dbReference type="EMBL" id="KV875098">
    <property type="protein sequence ID" value="OIW29261.1"/>
    <property type="molecule type" value="Genomic_DNA"/>
</dbReference>